<dbReference type="Proteomes" id="UP001457282">
    <property type="component" value="Unassembled WGS sequence"/>
</dbReference>
<evidence type="ECO:0000256" key="2">
    <source>
        <dbReference type="ARBA" id="ARBA00022527"/>
    </source>
</evidence>
<dbReference type="FunFam" id="3.30.200.20:FF:000075">
    <property type="entry name" value="Probable serine/threonine-protein kinase WNK1"/>
    <property type="match status" value="1"/>
</dbReference>
<feature type="domain" description="Protein kinase" evidence="10">
    <location>
        <begin position="33"/>
        <end position="290"/>
    </location>
</feature>
<name>A0AAW1YN22_RUBAR</name>
<dbReference type="InterPro" id="IPR000719">
    <property type="entry name" value="Prot_kinase_dom"/>
</dbReference>
<feature type="compositionally biased region" description="Polar residues" evidence="9">
    <location>
        <begin position="552"/>
        <end position="564"/>
    </location>
</feature>
<dbReference type="GO" id="GO:0004674">
    <property type="term" value="F:protein serine/threonine kinase activity"/>
    <property type="evidence" value="ECO:0007669"/>
    <property type="project" value="UniProtKB-KW"/>
</dbReference>
<gene>
    <name evidence="11" type="ORF">M0R45_005524</name>
</gene>
<keyword evidence="2" id="KW-0723">Serine/threonine-protein kinase</keyword>
<dbReference type="PANTHER" id="PTHR13902">
    <property type="entry name" value="SERINE/THREONINE-PROTEIN KINASE WNK WITH NO LYSINE -RELATED"/>
    <property type="match status" value="1"/>
</dbReference>
<dbReference type="EMBL" id="JBEDUW010000001">
    <property type="protein sequence ID" value="KAK9950018.1"/>
    <property type="molecule type" value="Genomic_DNA"/>
</dbReference>
<comment type="catalytic activity">
    <reaction evidence="7">
        <text>L-threonyl-[protein] + ATP = O-phospho-L-threonyl-[protein] + ADP + H(+)</text>
        <dbReference type="Rhea" id="RHEA:46608"/>
        <dbReference type="Rhea" id="RHEA-COMP:11060"/>
        <dbReference type="Rhea" id="RHEA-COMP:11605"/>
        <dbReference type="ChEBI" id="CHEBI:15378"/>
        <dbReference type="ChEBI" id="CHEBI:30013"/>
        <dbReference type="ChEBI" id="CHEBI:30616"/>
        <dbReference type="ChEBI" id="CHEBI:61977"/>
        <dbReference type="ChEBI" id="CHEBI:456216"/>
        <dbReference type="EC" id="2.7.11.1"/>
    </reaction>
</comment>
<evidence type="ECO:0000256" key="5">
    <source>
        <dbReference type="ARBA" id="ARBA00022777"/>
    </source>
</evidence>
<dbReference type="Gene3D" id="3.30.200.20">
    <property type="entry name" value="Phosphorylase Kinase, domain 1"/>
    <property type="match status" value="1"/>
</dbReference>
<dbReference type="PROSITE" id="PS00108">
    <property type="entry name" value="PROTEIN_KINASE_ST"/>
    <property type="match status" value="1"/>
</dbReference>
<dbReference type="Gene3D" id="3.10.20.90">
    <property type="entry name" value="Phosphatidylinositol 3-kinase Catalytic Subunit, Chain A, domain 1"/>
    <property type="match status" value="1"/>
</dbReference>
<dbReference type="InterPro" id="IPR008271">
    <property type="entry name" value="Ser/Thr_kinase_AS"/>
</dbReference>
<dbReference type="AlphaFoldDB" id="A0AAW1YN22"/>
<evidence type="ECO:0000256" key="4">
    <source>
        <dbReference type="ARBA" id="ARBA00022741"/>
    </source>
</evidence>
<keyword evidence="12" id="KW-1185">Reference proteome</keyword>
<evidence type="ECO:0000259" key="10">
    <source>
        <dbReference type="PROSITE" id="PS50011"/>
    </source>
</evidence>
<keyword evidence="3" id="KW-0808">Transferase</keyword>
<dbReference type="InterPro" id="IPR011009">
    <property type="entry name" value="Kinase-like_dom_sf"/>
</dbReference>
<evidence type="ECO:0000256" key="3">
    <source>
        <dbReference type="ARBA" id="ARBA00022679"/>
    </source>
</evidence>
<evidence type="ECO:0000256" key="8">
    <source>
        <dbReference type="ARBA" id="ARBA00048679"/>
    </source>
</evidence>
<accession>A0AAW1YN22</accession>
<evidence type="ECO:0000256" key="9">
    <source>
        <dbReference type="SAM" id="MobiDB-lite"/>
    </source>
</evidence>
<feature type="region of interest" description="Disordered" evidence="9">
    <location>
        <begin position="545"/>
        <end position="565"/>
    </location>
</feature>
<comment type="catalytic activity">
    <reaction evidence="8">
        <text>L-seryl-[protein] + ATP = O-phospho-L-seryl-[protein] + ADP + H(+)</text>
        <dbReference type="Rhea" id="RHEA:17989"/>
        <dbReference type="Rhea" id="RHEA-COMP:9863"/>
        <dbReference type="Rhea" id="RHEA-COMP:11604"/>
        <dbReference type="ChEBI" id="CHEBI:15378"/>
        <dbReference type="ChEBI" id="CHEBI:29999"/>
        <dbReference type="ChEBI" id="CHEBI:30616"/>
        <dbReference type="ChEBI" id="CHEBI:83421"/>
        <dbReference type="ChEBI" id="CHEBI:456216"/>
        <dbReference type="EC" id="2.7.11.1"/>
    </reaction>
</comment>
<reference evidence="11 12" key="1">
    <citation type="journal article" date="2023" name="G3 (Bethesda)">
        <title>A chromosome-length genome assembly and annotation of blackberry (Rubus argutus, cv. 'Hillquist').</title>
        <authorList>
            <person name="Bruna T."/>
            <person name="Aryal R."/>
            <person name="Dudchenko O."/>
            <person name="Sargent D.J."/>
            <person name="Mead D."/>
            <person name="Buti M."/>
            <person name="Cavallini A."/>
            <person name="Hytonen T."/>
            <person name="Andres J."/>
            <person name="Pham M."/>
            <person name="Weisz D."/>
            <person name="Mascagni F."/>
            <person name="Usai G."/>
            <person name="Natali L."/>
            <person name="Bassil N."/>
            <person name="Fernandez G.E."/>
            <person name="Lomsadze A."/>
            <person name="Armour M."/>
            <person name="Olukolu B."/>
            <person name="Poorten T."/>
            <person name="Britton C."/>
            <person name="Davik J."/>
            <person name="Ashrafi H."/>
            <person name="Aiden E.L."/>
            <person name="Borodovsky M."/>
            <person name="Worthington M."/>
        </authorList>
    </citation>
    <scope>NUCLEOTIDE SEQUENCE [LARGE SCALE GENOMIC DNA]</scope>
    <source>
        <strain evidence="11">PI 553951</strain>
    </source>
</reference>
<dbReference type="SMART" id="SM00220">
    <property type="entry name" value="S_TKc"/>
    <property type="match status" value="1"/>
</dbReference>
<dbReference type="Pfam" id="PF00069">
    <property type="entry name" value="Pkinase"/>
    <property type="match status" value="1"/>
</dbReference>
<dbReference type="FunFam" id="1.10.510.10:FF:000046">
    <property type="entry name" value="probable serine/threonine-protein kinase WNK9"/>
    <property type="match status" value="1"/>
</dbReference>
<evidence type="ECO:0000313" key="11">
    <source>
        <dbReference type="EMBL" id="KAK9950018.1"/>
    </source>
</evidence>
<dbReference type="CDD" id="cd13983">
    <property type="entry name" value="STKc_WNK"/>
    <property type="match status" value="1"/>
</dbReference>
<evidence type="ECO:0000256" key="1">
    <source>
        <dbReference type="ARBA" id="ARBA00012513"/>
    </source>
</evidence>
<keyword evidence="4" id="KW-0547">Nucleotide-binding</keyword>
<dbReference type="Gene3D" id="1.10.510.10">
    <property type="entry name" value="Transferase(Phosphotransferase) domain 1"/>
    <property type="match status" value="1"/>
</dbReference>
<organism evidence="11 12">
    <name type="scientific">Rubus argutus</name>
    <name type="common">Southern blackberry</name>
    <dbReference type="NCBI Taxonomy" id="59490"/>
    <lineage>
        <taxon>Eukaryota</taxon>
        <taxon>Viridiplantae</taxon>
        <taxon>Streptophyta</taxon>
        <taxon>Embryophyta</taxon>
        <taxon>Tracheophyta</taxon>
        <taxon>Spermatophyta</taxon>
        <taxon>Magnoliopsida</taxon>
        <taxon>eudicotyledons</taxon>
        <taxon>Gunneridae</taxon>
        <taxon>Pentapetalae</taxon>
        <taxon>rosids</taxon>
        <taxon>fabids</taxon>
        <taxon>Rosales</taxon>
        <taxon>Rosaceae</taxon>
        <taxon>Rosoideae</taxon>
        <taxon>Rosoideae incertae sedis</taxon>
        <taxon>Rubus</taxon>
    </lineage>
</organism>
<sequence length="636" mass="71801">MSSVGMAVSEDAAVYAEPPDPDVLEIDPTCRYVRYKDVLGKGAFKTVYKAFDEVNGLEVAWNQVRIDEVLQSPDDLERLYSEVHLLKSLKHKNIVKFYNSWIDDKNKTVNIITELFTSGSLRQYCKKHKKVDKKAVKGWARQILMGLIYLHSHNPPIIHRDLKCDNIFINGNQGEVKIGDLGLATVMEQATAKSVIGTPEFMAPELYDENYNELADIYSFGMCMLEMVTYEYPYSECRNSAQIYKKVSSGIKPAALSKVKDPEMKQFIDKCLVPASQRLSAEELLMDPFLQLNGSVKNRPLPLPDIVMPKMGAFGDRCVMSEGPASARNNALSMDFDDGEPPIINFLHNSVDGEPHSLYVEVQRSKRGNYFFLKGEHNDENSISLILRIADQNGRARNIHFLFYLDSDTALSVSSEMVEQLELEDHNVIFIAELIDLLLMNLVSEWKCCVHIDHLVAQNRTNMSHQKDSQSPKPQECSVRCHQNVCEDANPSKLPICPTSSTFEGSIPPMLEKPPNSLKVSKSNVALASSVDRYSEMSYASLTSNDARHRSNNSYASAESGSLDSTHHFPNGYTTASCRTSVSSLCTVDDFEELRKELETIELQFQLEIKDISKRRHEAIMETRKRLSQKNIESVH</sequence>
<evidence type="ECO:0000256" key="6">
    <source>
        <dbReference type="ARBA" id="ARBA00022840"/>
    </source>
</evidence>
<comment type="caution">
    <text evidence="11">The sequence shown here is derived from an EMBL/GenBank/DDBJ whole genome shotgun (WGS) entry which is preliminary data.</text>
</comment>
<proteinExistence type="predicted"/>
<dbReference type="SUPFAM" id="SSF56112">
    <property type="entry name" value="Protein kinase-like (PK-like)"/>
    <property type="match status" value="1"/>
</dbReference>
<evidence type="ECO:0000256" key="7">
    <source>
        <dbReference type="ARBA" id="ARBA00047899"/>
    </source>
</evidence>
<protein>
    <recommendedName>
        <fullName evidence="1">non-specific serine/threonine protein kinase</fullName>
        <ecNumber evidence="1">2.7.11.1</ecNumber>
    </recommendedName>
</protein>
<dbReference type="EC" id="2.7.11.1" evidence="1"/>
<dbReference type="PROSITE" id="PS50011">
    <property type="entry name" value="PROTEIN_KINASE_DOM"/>
    <property type="match status" value="1"/>
</dbReference>
<evidence type="ECO:0000313" key="12">
    <source>
        <dbReference type="Proteomes" id="UP001457282"/>
    </source>
</evidence>
<dbReference type="GO" id="GO:0005524">
    <property type="term" value="F:ATP binding"/>
    <property type="evidence" value="ECO:0007669"/>
    <property type="project" value="UniProtKB-KW"/>
</dbReference>
<keyword evidence="5" id="KW-0418">Kinase</keyword>
<keyword evidence="6" id="KW-0067">ATP-binding</keyword>
<dbReference type="InterPro" id="IPR050588">
    <property type="entry name" value="WNK_Ser-Thr_kinase"/>
</dbReference>